<protein>
    <submittedName>
        <fullName evidence="1">Uncharacterized protein</fullName>
    </submittedName>
</protein>
<sequence>MKEVHCAMAVWRIDGCFVMVSWFCVFCRSDLVHDKCHQDACFALERLREIQVQIEVASMCGGGFVASVNWFVCFTHGSAAGSGVNAEAAMVDYGDENWRVRRFYVCVIVRLLECAAQWWPNGLLQVVDGGGCQ</sequence>
<reference evidence="1 2" key="1">
    <citation type="submission" date="2019-04" db="EMBL/GenBank/DDBJ databases">
        <title>An improved genome assembly and genetic linkage map for asparagus bean, Vigna unguiculata ssp. sesquipedialis.</title>
        <authorList>
            <person name="Xia Q."/>
            <person name="Zhang R."/>
            <person name="Dong Y."/>
        </authorList>
    </citation>
    <scope>NUCLEOTIDE SEQUENCE [LARGE SCALE GENOMIC DNA]</scope>
    <source>
        <tissue evidence="1">Leaf</tissue>
    </source>
</reference>
<organism evidence="1 2">
    <name type="scientific">Vigna unguiculata</name>
    <name type="common">Cowpea</name>
    <dbReference type="NCBI Taxonomy" id="3917"/>
    <lineage>
        <taxon>Eukaryota</taxon>
        <taxon>Viridiplantae</taxon>
        <taxon>Streptophyta</taxon>
        <taxon>Embryophyta</taxon>
        <taxon>Tracheophyta</taxon>
        <taxon>Spermatophyta</taxon>
        <taxon>Magnoliopsida</taxon>
        <taxon>eudicotyledons</taxon>
        <taxon>Gunneridae</taxon>
        <taxon>Pentapetalae</taxon>
        <taxon>rosids</taxon>
        <taxon>fabids</taxon>
        <taxon>Fabales</taxon>
        <taxon>Fabaceae</taxon>
        <taxon>Papilionoideae</taxon>
        <taxon>50 kb inversion clade</taxon>
        <taxon>NPAAA clade</taxon>
        <taxon>indigoferoid/millettioid clade</taxon>
        <taxon>Phaseoleae</taxon>
        <taxon>Vigna</taxon>
    </lineage>
</organism>
<proteinExistence type="predicted"/>
<dbReference type="Proteomes" id="UP000501690">
    <property type="component" value="Linkage Group LG4"/>
</dbReference>
<name>A0A4D6LMZ7_VIGUN</name>
<dbReference type="AlphaFoldDB" id="A0A4D6LMZ7"/>
<keyword evidence="2" id="KW-1185">Reference proteome</keyword>
<gene>
    <name evidence="1" type="ORF">DEO72_LG4g862</name>
</gene>
<evidence type="ECO:0000313" key="1">
    <source>
        <dbReference type="EMBL" id="QCD89910.1"/>
    </source>
</evidence>
<evidence type="ECO:0000313" key="2">
    <source>
        <dbReference type="Proteomes" id="UP000501690"/>
    </source>
</evidence>
<accession>A0A4D6LMZ7</accession>
<dbReference type="EMBL" id="CP039348">
    <property type="protein sequence ID" value="QCD89910.1"/>
    <property type="molecule type" value="Genomic_DNA"/>
</dbReference>